<sequence length="518" mass="56303">MSTFLTSLEQVLSAEHRPVLFDHDTWHSTSELRNDVLRVKQALWNAGLRERDEVLLGLPNSYEFAVVYLALLQSGIVVAPVNPKIPAAELERVMTRLDAKAVIGSQVQADAWNPVLCQRGFDSNLNVAISPAGTAGTSLPIVVSLAPLRLSQTTESAPGTAGDDDAPAVLMFTSGTTGKPKGVLLRRRHLLHAVNNVILSHQLTEFDVAYCILPLFHINAQVIVLLSTLLSGGRLVMVDRFHASRFWDDVTTHRVTWVSAVPTILSILSKQQSKTHRTHYLRFIRSASAPLSPAIKTRFECSVGVPVVESYGMTEAAGQICINPLPPAVRKAGSVGKPFGLELEILNDEKHPVGPNHVGEIVIRGQNVIEAYAGAEGQHADSRWDGWIFTGDLGYRDDDGYVFITGRAKEIINRAGEKLSPREIEDVLSGHPSVDRSAVIGVPDPLYGERVVAFVVPVDYEVGGKGALVHELAQMCKNSLANHKCPAEIVVARSLPVGPTGKVQKHLLRDAQTLHLLA</sequence>
<dbReference type="InterPro" id="IPR020845">
    <property type="entry name" value="AMP-binding_CS"/>
</dbReference>
<dbReference type="Gene3D" id="3.40.50.12780">
    <property type="entry name" value="N-terminal domain of ligase-like"/>
    <property type="match status" value="1"/>
</dbReference>
<evidence type="ECO:0000259" key="4">
    <source>
        <dbReference type="Pfam" id="PF13193"/>
    </source>
</evidence>
<evidence type="ECO:0000313" key="5">
    <source>
        <dbReference type="EMBL" id="WAH42598.1"/>
    </source>
</evidence>
<dbReference type="Pfam" id="PF00501">
    <property type="entry name" value="AMP-binding"/>
    <property type="match status" value="1"/>
</dbReference>
<protein>
    <submittedName>
        <fullName evidence="5">AMP-binding protein</fullName>
    </submittedName>
</protein>
<dbReference type="PANTHER" id="PTHR43201:SF5">
    <property type="entry name" value="MEDIUM-CHAIN ACYL-COA LIGASE ACSF2, MITOCHONDRIAL"/>
    <property type="match status" value="1"/>
</dbReference>
<dbReference type="InterPro" id="IPR000873">
    <property type="entry name" value="AMP-dep_synth/lig_dom"/>
</dbReference>
<organism evidence="5 6">
    <name type="scientific">Alicyclobacillus fastidiosus</name>
    <dbReference type="NCBI Taxonomy" id="392011"/>
    <lineage>
        <taxon>Bacteria</taxon>
        <taxon>Bacillati</taxon>
        <taxon>Bacillota</taxon>
        <taxon>Bacilli</taxon>
        <taxon>Bacillales</taxon>
        <taxon>Alicyclobacillaceae</taxon>
        <taxon>Alicyclobacillus</taxon>
    </lineage>
</organism>
<dbReference type="PANTHER" id="PTHR43201">
    <property type="entry name" value="ACYL-COA SYNTHETASE"/>
    <property type="match status" value="1"/>
</dbReference>
<dbReference type="InterPro" id="IPR025110">
    <property type="entry name" value="AMP-bd_C"/>
</dbReference>
<feature type="domain" description="AMP-binding enzyme C-terminal" evidence="4">
    <location>
        <begin position="423"/>
        <end position="502"/>
    </location>
</feature>
<dbReference type="SUPFAM" id="SSF56801">
    <property type="entry name" value="Acetyl-CoA synthetase-like"/>
    <property type="match status" value="1"/>
</dbReference>
<dbReference type="InterPro" id="IPR045851">
    <property type="entry name" value="AMP-bd_C_sf"/>
</dbReference>
<dbReference type="Pfam" id="PF13193">
    <property type="entry name" value="AMP-binding_C"/>
    <property type="match status" value="1"/>
</dbReference>
<proteinExistence type="inferred from homology"/>
<evidence type="ECO:0000256" key="1">
    <source>
        <dbReference type="ARBA" id="ARBA00006432"/>
    </source>
</evidence>
<dbReference type="RefSeq" id="WP_268006469.1">
    <property type="nucleotide sequence ID" value="NZ_CP104067.1"/>
</dbReference>
<reference evidence="5" key="1">
    <citation type="submission" date="2022-08" db="EMBL/GenBank/DDBJ databases">
        <title>Alicyclobacillus fastidiosus DSM 17978, complete genome.</title>
        <authorList>
            <person name="Wang Q."/>
            <person name="Cai R."/>
            <person name="Wang Z."/>
        </authorList>
    </citation>
    <scope>NUCLEOTIDE SEQUENCE</scope>
    <source>
        <strain evidence="5">DSM 17978</strain>
    </source>
</reference>
<evidence type="ECO:0000259" key="3">
    <source>
        <dbReference type="Pfam" id="PF00501"/>
    </source>
</evidence>
<dbReference type="Gene3D" id="3.30.300.30">
    <property type="match status" value="1"/>
</dbReference>
<name>A0ABY6ZI68_9BACL</name>
<dbReference type="InterPro" id="IPR042099">
    <property type="entry name" value="ANL_N_sf"/>
</dbReference>
<accession>A0ABY6ZI68</accession>
<comment type="similarity">
    <text evidence="1">Belongs to the ATP-dependent AMP-binding enzyme family.</text>
</comment>
<keyword evidence="2" id="KW-0436">Ligase</keyword>
<feature type="domain" description="AMP-dependent synthetase/ligase" evidence="3">
    <location>
        <begin position="14"/>
        <end position="372"/>
    </location>
</feature>
<keyword evidence="6" id="KW-1185">Reference proteome</keyword>
<dbReference type="EMBL" id="CP104067">
    <property type="protein sequence ID" value="WAH42598.1"/>
    <property type="molecule type" value="Genomic_DNA"/>
</dbReference>
<evidence type="ECO:0000256" key="2">
    <source>
        <dbReference type="ARBA" id="ARBA00022598"/>
    </source>
</evidence>
<evidence type="ECO:0000313" key="6">
    <source>
        <dbReference type="Proteomes" id="UP001164761"/>
    </source>
</evidence>
<dbReference type="Proteomes" id="UP001164761">
    <property type="component" value="Chromosome"/>
</dbReference>
<dbReference type="PROSITE" id="PS00455">
    <property type="entry name" value="AMP_BINDING"/>
    <property type="match status" value="1"/>
</dbReference>
<gene>
    <name evidence="5" type="ORF">NZD89_03840</name>
</gene>